<organism evidence="2 3">
    <name type="scientific">Companilactobacillus keshanensis</name>
    <dbReference type="NCBI Taxonomy" id="2486003"/>
    <lineage>
        <taxon>Bacteria</taxon>
        <taxon>Bacillati</taxon>
        <taxon>Bacillota</taxon>
        <taxon>Bacilli</taxon>
        <taxon>Lactobacillales</taxon>
        <taxon>Lactobacillaceae</taxon>
        <taxon>Companilactobacillus</taxon>
    </lineage>
</organism>
<evidence type="ECO:0000313" key="3">
    <source>
        <dbReference type="Proteomes" id="UP001597251"/>
    </source>
</evidence>
<reference evidence="3" key="1">
    <citation type="journal article" date="2019" name="Int. J. Syst. Evol. Microbiol.">
        <title>The Global Catalogue of Microorganisms (GCM) 10K type strain sequencing project: providing services to taxonomists for standard genome sequencing and annotation.</title>
        <authorList>
            <consortium name="The Broad Institute Genomics Platform"/>
            <consortium name="The Broad Institute Genome Sequencing Center for Infectious Disease"/>
            <person name="Wu L."/>
            <person name="Ma J."/>
        </authorList>
    </citation>
    <scope>NUCLEOTIDE SEQUENCE [LARGE SCALE GENOMIC DNA]</scope>
    <source>
        <strain evidence="3">CCM 8936</strain>
    </source>
</reference>
<comment type="caution">
    <text evidence="2">The sequence shown here is derived from an EMBL/GenBank/DDBJ whole genome shotgun (WGS) entry which is preliminary data.</text>
</comment>
<keyword evidence="3" id="KW-1185">Reference proteome</keyword>
<proteinExistence type="predicted"/>
<name>A0ABW4BR87_9LACO</name>
<protein>
    <submittedName>
        <fullName evidence="2">VOC family protein</fullName>
    </submittedName>
</protein>
<dbReference type="Proteomes" id="UP001597251">
    <property type="component" value="Unassembled WGS sequence"/>
</dbReference>
<dbReference type="Pfam" id="PF00903">
    <property type="entry name" value="Glyoxalase"/>
    <property type="match status" value="1"/>
</dbReference>
<dbReference type="PROSITE" id="PS51819">
    <property type="entry name" value="VOC"/>
    <property type="match status" value="1"/>
</dbReference>
<dbReference type="RefSeq" id="WP_125674435.1">
    <property type="nucleotide sequence ID" value="NZ_JBHTOI010000005.1"/>
</dbReference>
<feature type="domain" description="VOC" evidence="1">
    <location>
        <begin position="1"/>
        <end position="121"/>
    </location>
</feature>
<evidence type="ECO:0000259" key="1">
    <source>
        <dbReference type="PROSITE" id="PS51819"/>
    </source>
</evidence>
<dbReference type="EMBL" id="JBHTOI010000005">
    <property type="protein sequence ID" value="MFD1417702.1"/>
    <property type="molecule type" value="Genomic_DNA"/>
</dbReference>
<dbReference type="InterPro" id="IPR037523">
    <property type="entry name" value="VOC_core"/>
</dbReference>
<evidence type="ECO:0000313" key="2">
    <source>
        <dbReference type="EMBL" id="MFD1417702.1"/>
    </source>
</evidence>
<sequence>MLKKFEVMLYVQDVSIIGDFFEKALDAKIVKETNMIDGSISLKLSLLDRVEINLYTIDFVKKYSPMVSLEMPSLMFIVDDIEEVHDQVAKYAKDISTISVQGGQKVFSFADPEGHYFAVGN</sequence>
<dbReference type="SUPFAM" id="SSF54593">
    <property type="entry name" value="Glyoxalase/Bleomycin resistance protein/Dihydroxybiphenyl dioxygenase"/>
    <property type="match status" value="1"/>
</dbReference>
<accession>A0ABW4BR87</accession>
<dbReference type="Gene3D" id="3.10.180.10">
    <property type="entry name" value="2,3-Dihydroxybiphenyl 1,2-Dioxygenase, domain 1"/>
    <property type="match status" value="1"/>
</dbReference>
<gene>
    <name evidence="2" type="ORF">ACFQ42_02855</name>
</gene>
<dbReference type="InterPro" id="IPR004360">
    <property type="entry name" value="Glyas_Fos-R_dOase_dom"/>
</dbReference>
<dbReference type="InterPro" id="IPR029068">
    <property type="entry name" value="Glyas_Bleomycin-R_OHBP_Dase"/>
</dbReference>